<dbReference type="SUPFAM" id="SSF102114">
    <property type="entry name" value="Radical SAM enzymes"/>
    <property type="match status" value="1"/>
</dbReference>
<dbReference type="AlphaFoldDB" id="X1A0Y1"/>
<dbReference type="PROSITE" id="PS01278">
    <property type="entry name" value="MTTASE_RADICAL"/>
    <property type="match status" value="1"/>
</dbReference>
<comment type="cofactor">
    <cofactor evidence="1">
        <name>[4Fe-4S] cluster</name>
        <dbReference type="ChEBI" id="CHEBI:49883"/>
    </cofactor>
</comment>
<keyword evidence="5" id="KW-0408">Iron</keyword>
<dbReference type="InterPro" id="IPR038135">
    <property type="entry name" value="Methylthiotransferase_N_sf"/>
</dbReference>
<evidence type="ECO:0000259" key="8">
    <source>
        <dbReference type="PROSITE" id="PS51449"/>
    </source>
</evidence>
<comment type="caution">
    <text evidence="10">The sequence shown here is derived from an EMBL/GenBank/DDBJ whole genome shotgun (WGS) entry which is preliminary data.</text>
</comment>
<dbReference type="InterPro" id="IPR006638">
    <property type="entry name" value="Elp3/MiaA/NifB-like_rSAM"/>
</dbReference>
<dbReference type="PANTHER" id="PTHR43020">
    <property type="entry name" value="CDK5 REGULATORY SUBUNIT-ASSOCIATED PROTEIN 1"/>
    <property type="match status" value="1"/>
</dbReference>
<evidence type="ECO:0000259" key="9">
    <source>
        <dbReference type="PROSITE" id="PS51918"/>
    </source>
</evidence>
<name>X1A0Y1_9ZZZZ</name>
<keyword evidence="2" id="KW-0004">4Fe-4S</keyword>
<dbReference type="InterPro" id="IPR013848">
    <property type="entry name" value="Methylthiotransferase_N"/>
</dbReference>
<keyword evidence="4" id="KW-0479">Metal-binding</keyword>
<dbReference type="Gene3D" id="3.40.50.12160">
    <property type="entry name" value="Methylthiotransferase, N-terminal domain"/>
    <property type="match status" value="1"/>
</dbReference>
<dbReference type="SFLD" id="SFLDS00029">
    <property type="entry name" value="Radical_SAM"/>
    <property type="match status" value="1"/>
</dbReference>
<dbReference type="Pfam" id="PF01938">
    <property type="entry name" value="TRAM"/>
    <property type="match status" value="1"/>
</dbReference>
<dbReference type="GO" id="GO:0035597">
    <property type="term" value="F:tRNA-2-methylthio-N(6)-dimethylallyladenosine(37) synthase activity"/>
    <property type="evidence" value="ECO:0007669"/>
    <property type="project" value="TreeGrafter"/>
</dbReference>
<dbReference type="SFLD" id="SFLDG01082">
    <property type="entry name" value="B12-binding_domain_containing"/>
    <property type="match status" value="1"/>
</dbReference>
<dbReference type="PANTHER" id="PTHR43020:SF2">
    <property type="entry name" value="MITOCHONDRIAL TRNA METHYLTHIOTRANSFERASE CDK5RAP1"/>
    <property type="match status" value="1"/>
</dbReference>
<evidence type="ECO:0000256" key="2">
    <source>
        <dbReference type="ARBA" id="ARBA00022485"/>
    </source>
</evidence>
<dbReference type="NCBIfam" id="TIGR01574">
    <property type="entry name" value="miaB-methiolase"/>
    <property type="match status" value="1"/>
</dbReference>
<dbReference type="InterPro" id="IPR005839">
    <property type="entry name" value="Methylthiotransferase"/>
</dbReference>
<dbReference type="Pfam" id="PF04055">
    <property type="entry name" value="Radical_SAM"/>
    <property type="match status" value="1"/>
</dbReference>
<sequence>MELKFQMRNQPKNHRENHLKAFIKTFGCQMNVNDSEYIAGQLVKLGYSITEDIFESNLILLNTCCVRAKVEQKIYSLIGKIKKIKESNPNVILGICGCMAQKEKENIFERAPYVDFIFSPSQVNNLEEIINTVKYGNKKYISCENNPEFSFNHIPVKRESKISAWIQIMRGCNNYCSYCVVPYTRGPEQSRGVSEIVSEVKTLAKDKYKEVFLLGQNVNSYGKDLSQPVTFSELLELLNNIDGIERIRFITSHPKDFSFDLIKTIKKCDKICNHIHLPIQSGSGKILKMMNRKYDINYYNNIIKEIRNNIDNIAITTDAMVGFPGETEEDFMDTLRAFKEIEFDEAYTFIYSNRENAIASLLPDQVPLQVKKERLWKLIDLQKEISTKINKKLEGKIFEVLVDKKSKKHIENQFSGRTGTNKTVVFTSKQNLLGELVKVKIIKSSPWTLYGELI</sequence>
<dbReference type="InterPro" id="IPR007197">
    <property type="entry name" value="rSAM"/>
</dbReference>
<dbReference type="CDD" id="cd01335">
    <property type="entry name" value="Radical_SAM"/>
    <property type="match status" value="1"/>
</dbReference>
<dbReference type="FunFam" id="3.80.30.20:FF:000001">
    <property type="entry name" value="tRNA-2-methylthio-N(6)-dimethylallyladenosine synthase 2"/>
    <property type="match status" value="1"/>
</dbReference>
<dbReference type="SMART" id="SM00729">
    <property type="entry name" value="Elp3"/>
    <property type="match status" value="1"/>
</dbReference>
<evidence type="ECO:0000256" key="4">
    <source>
        <dbReference type="ARBA" id="ARBA00022723"/>
    </source>
</evidence>
<keyword evidence="3" id="KW-0949">S-adenosyl-L-methionine</keyword>
<evidence type="ECO:0008006" key="11">
    <source>
        <dbReference type="Google" id="ProtNLM"/>
    </source>
</evidence>
<dbReference type="EMBL" id="BART01000167">
    <property type="protein sequence ID" value="GAG66393.1"/>
    <property type="molecule type" value="Genomic_DNA"/>
</dbReference>
<dbReference type="GO" id="GO:0005829">
    <property type="term" value="C:cytosol"/>
    <property type="evidence" value="ECO:0007669"/>
    <property type="project" value="TreeGrafter"/>
</dbReference>
<proteinExistence type="inferred from homology"/>
<dbReference type="FunFam" id="3.40.50.12160:FF:000003">
    <property type="entry name" value="CDK5 regulatory subunit-associated protein 1"/>
    <property type="match status" value="1"/>
</dbReference>
<dbReference type="PROSITE" id="PS51449">
    <property type="entry name" value="MTTASE_N"/>
    <property type="match status" value="1"/>
</dbReference>
<dbReference type="InterPro" id="IPR006463">
    <property type="entry name" value="MiaB_methiolase"/>
</dbReference>
<feature type="domain" description="MTTase N-terminal" evidence="8">
    <location>
        <begin position="19"/>
        <end position="135"/>
    </location>
</feature>
<dbReference type="Gene3D" id="3.80.30.20">
    <property type="entry name" value="tm_1862 like domain"/>
    <property type="match status" value="1"/>
</dbReference>
<dbReference type="PROSITE" id="PS50926">
    <property type="entry name" value="TRAM"/>
    <property type="match status" value="1"/>
</dbReference>
<feature type="domain" description="Radical SAM core" evidence="9">
    <location>
        <begin position="158"/>
        <end position="388"/>
    </location>
</feature>
<keyword evidence="6" id="KW-0411">Iron-sulfur</keyword>
<dbReference type="InterPro" id="IPR002792">
    <property type="entry name" value="TRAM_dom"/>
</dbReference>
<evidence type="ECO:0000256" key="3">
    <source>
        <dbReference type="ARBA" id="ARBA00022691"/>
    </source>
</evidence>
<dbReference type="NCBIfam" id="TIGR00089">
    <property type="entry name" value="MiaB/RimO family radical SAM methylthiotransferase"/>
    <property type="match status" value="1"/>
</dbReference>
<dbReference type="Pfam" id="PF00919">
    <property type="entry name" value="UPF0004"/>
    <property type="match status" value="1"/>
</dbReference>
<organism evidence="10">
    <name type="scientific">marine sediment metagenome</name>
    <dbReference type="NCBI Taxonomy" id="412755"/>
    <lineage>
        <taxon>unclassified sequences</taxon>
        <taxon>metagenomes</taxon>
        <taxon>ecological metagenomes</taxon>
    </lineage>
</organism>
<evidence type="ECO:0000256" key="6">
    <source>
        <dbReference type="ARBA" id="ARBA00023014"/>
    </source>
</evidence>
<evidence type="ECO:0000313" key="10">
    <source>
        <dbReference type="EMBL" id="GAG66393.1"/>
    </source>
</evidence>
<protein>
    <recommendedName>
        <fullName evidence="11">TRAM domain-containing protein</fullName>
    </recommendedName>
</protein>
<evidence type="ECO:0000256" key="5">
    <source>
        <dbReference type="ARBA" id="ARBA00023004"/>
    </source>
</evidence>
<dbReference type="HAMAP" id="MF_01864">
    <property type="entry name" value="tRNA_metthiotr_MiaB"/>
    <property type="match status" value="1"/>
</dbReference>
<dbReference type="GO" id="GO:0046872">
    <property type="term" value="F:metal ion binding"/>
    <property type="evidence" value="ECO:0007669"/>
    <property type="project" value="UniProtKB-KW"/>
</dbReference>
<dbReference type="InterPro" id="IPR023404">
    <property type="entry name" value="rSAM_horseshoe"/>
</dbReference>
<dbReference type="GO" id="GO:0051539">
    <property type="term" value="F:4 iron, 4 sulfur cluster binding"/>
    <property type="evidence" value="ECO:0007669"/>
    <property type="project" value="UniProtKB-KW"/>
</dbReference>
<reference evidence="10" key="1">
    <citation type="journal article" date="2014" name="Front. Microbiol.">
        <title>High frequency of phylogenetically diverse reductive dehalogenase-homologous genes in deep subseafloor sedimentary metagenomes.</title>
        <authorList>
            <person name="Kawai M."/>
            <person name="Futagami T."/>
            <person name="Toyoda A."/>
            <person name="Takaki Y."/>
            <person name="Nishi S."/>
            <person name="Hori S."/>
            <person name="Arai W."/>
            <person name="Tsubouchi T."/>
            <person name="Morono Y."/>
            <person name="Uchiyama I."/>
            <person name="Ito T."/>
            <person name="Fujiyama A."/>
            <person name="Inagaki F."/>
            <person name="Takami H."/>
        </authorList>
    </citation>
    <scope>NUCLEOTIDE SEQUENCE</scope>
    <source>
        <strain evidence="10">Expedition CK06-06</strain>
    </source>
</reference>
<gene>
    <name evidence="10" type="ORF">S01H4_01010</name>
</gene>
<dbReference type="SFLD" id="SFLDG01061">
    <property type="entry name" value="methylthiotransferase"/>
    <property type="match status" value="1"/>
</dbReference>
<dbReference type="InterPro" id="IPR020612">
    <property type="entry name" value="Methylthiotransferase_CS"/>
</dbReference>
<evidence type="ECO:0000259" key="7">
    <source>
        <dbReference type="PROSITE" id="PS50926"/>
    </source>
</evidence>
<accession>X1A0Y1</accession>
<dbReference type="SFLD" id="SFLDF00273">
    <property type="entry name" value="(dimethylallyl)adenosine_tRNA"/>
    <property type="match status" value="1"/>
</dbReference>
<dbReference type="PROSITE" id="PS51918">
    <property type="entry name" value="RADICAL_SAM"/>
    <property type="match status" value="1"/>
</dbReference>
<feature type="domain" description="TRAM" evidence="7">
    <location>
        <begin position="391"/>
        <end position="454"/>
    </location>
</feature>
<evidence type="ECO:0000256" key="1">
    <source>
        <dbReference type="ARBA" id="ARBA00001966"/>
    </source>
</evidence>
<dbReference type="InterPro" id="IPR058240">
    <property type="entry name" value="rSAM_sf"/>
</dbReference>